<evidence type="ECO:0000313" key="3">
    <source>
        <dbReference type="Proteomes" id="UP000184522"/>
    </source>
</evidence>
<keyword evidence="1" id="KW-0732">Signal</keyword>
<organism evidence="2 3">
    <name type="scientific">Winogradskyella jejuensis</name>
    <dbReference type="NCBI Taxonomy" id="1089305"/>
    <lineage>
        <taxon>Bacteria</taxon>
        <taxon>Pseudomonadati</taxon>
        <taxon>Bacteroidota</taxon>
        <taxon>Flavobacteriia</taxon>
        <taxon>Flavobacteriales</taxon>
        <taxon>Flavobacteriaceae</taxon>
        <taxon>Winogradskyella</taxon>
    </lineage>
</organism>
<evidence type="ECO:0000256" key="1">
    <source>
        <dbReference type="SAM" id="SignalP"/>
    </source>
</evidence>
<sequence>MNPSLRYLLILLVCSFQTIALCQSNNNFLKEIDAKKTQMIITLNNGNSYRGMGYIVDNDIYFTRIGDKHTKIYNDKDVTSLDMRENGKIVHFDYRYLRKGKQRKRLLRLVSSGKIDVYLISNTTKKGNKNTSLSTAEVQNIIPLRIRNRYGYKDKTFNPYLFFDTELYYIGNGRNDIVSQLNLNKYLFEKKYKDFTTNHFVNCPELVERMKDDFKHKEDIVLAIDFYNNSCN</sequence>
<keyword evidence="3" id="KW-1185">Reference proteome</keyword>
<gene>
    <name evidence="2" type="ORF">SAMN05444148_1549</name>
</gene>
<dbReference type="EMBL" id="FQWS01000001">
    <property type="protein sequence ID" value="SHH03489.1"/>
    <property type="molecule type" value="Genomic_DNA"/>
</dbReference>
<accession>A0A1M5PPI6</accession>
<reference evidence="3" key="1">
    <citation type="submission" date="2016-11" db="EMBL/GenBank/DDBJ databases">
        <authorList>
            <person name="Varghese N."/>
            <person name="Submissions S."/>
        </authorList>
    </citation>
    <scope>NUCLEOTIDE SEQUENCE [LARGE SCALE GENOMIC DNA]</scope>
    <source>
        <strain evidence="3">DSM 25330</strain>
    </source>
</reference>
<protein>
    <recommendedName>
        <fullName evidence="4">DKNYY family protein</fullName>
    </recommendedName>
</protein>
<evidence type="ECO:0000313" key="2">
    <source>
        <dbReference type="EMBL" id="SHH03489.1"/>
    </source>
</evidence>
<feature type="signal peptide" evidence="1">
    <location>
        <begin position="1"/>
        <end position="20"/>
    </location>
</feature>
<evidence type="ECO:0008006" key="4">
    <source>
        <dbReference type="Google" id="ProtNLM"/>
    </source>
</evidence>
<feature type="chain" id="PRO_5009912987" description="DKNYY family protein" evidence="1">
    <location>
        <begin position="21"/>
        <end position="232"/>
    </location>
</feature>
<dbReference type="Proteomes" id="UP000184522">
    <property type="component" value="Unassembled WGS sequence"/>
</dbReference>
<dbReference type="AlphaFoldDB" id="A0A1M5PPI6"/>
<name>A0A1M5PPI6_9FLAO</name>
<proteinExistence type="predicted"/>